<dbReference type="SUPFAM" id="SSF46689">
    <property type="entry name" value="Homeodomain-like"/>
    <property type="match status" value="2"/>
</dbReference>
<evidence type="ECO:0000313" key="7">
    <source>
        <dbReference type="Proteomes" id="UP000275048"/>
    </source>
</evidence>
<dbReference type="Pfam" id="PF12852">
    <property type="entry name" value="Cupin_6"/>
    <property type="match status" value="1"/>
</dbReference>
<keyword evidence="1" id="KW-0805">Transcription regulation</keyword>
<gene>
    <name evidence="6" type="ORF">EDM22_00890</name>
</gene>
<dbReference type="PANTHER" id="PTHR46796">
    <property type="entry name" value="HTH-TYPE TRANSCRIPTIONAL ACTIVATOR RHAS-RELATED"/>
    <property type="match status" value="1"/>
</dbReference>
<dbReference type="PROSITE" id="PS01124">
    <property type="entry name" value="HTH_ARAC_FAMILY_2"/>
    <property type="match status" value="1"/>
</dbReference>
<dbReference type="SMART" id="SM00342">
    <property type="entry name" value="HTH_ARAC"/>
    <property type="match status" value="1"/>
</dbReference>
<dbReference type="InterPro" id="IPR009057">
    <property type="entry name" value="Homeodomain-like_sf"/>
</dbReference>
<evidence type="ECO:0000313" key="6">
    <source>
        <dbReference type="EMBL" id="RNB52507.1"/>
    </source>
</evidence>
<dbReference type="InterPro" id="IPR011051">
    <property type="entry name" value="RmlC_Cupin_sf"/>
</dbReference>
<dbReference type="InterPro" id="IPR014710">
    <property type="entry name" value="RmlC-like_jellyroll"/>
</dbReference>
<dbReference type="EMBL" id="RHHB01000001">
    <property type="protein sequence ID" value="RNB52507.1"/>
    <property type="molecule type" value="Genomic_DNA"/>
</dbReference>
<dbReference type="OrthoDB" id="241790at2"/>
<dbReference type="Pfam" id="PF12833">
    <property type="entry name" value="HTH_18"/>
    <property type="match status" value="1"/>
</dbReference>
<dbReference type="Proteomes" id="UP000275048">
    <property type="component" value="Unassembled WGS sequence"/>
</dbReference>
<comment type="caution">
    <text evidence="6">The sequence shown here is derived from an EMBL/GenBank/DDBJ whole genome shotgun (WGS) entry which is preliminary data.</text>
</comment>
<keyword evidence="2" id="KW-0238">DNA-binding</keyword>
<dbReference type="GO" id="GO:0043565">
    <property type="term" value="F:sequence-specific DNA binding"/>
    <property type="evidence" value="ECO:0007669"/>
    <property type="project" value="InterPro"/>
</dbReference>
<evidence type="ECO:0000256" key="4">
    <source>
        <dbReference type="SAM" id="MobiDB-lite"/>
    </source>
</evidence>
<keyword evidence="7" id="KW-1185">Reference proteome</keyword>
<evidence type="ECO:0000259" key="5">
    <source>
        <dbReference type="PROSITE" id="PS01124"/>
    </source>
</evidence>
<evidence type="ECO:0000256" key="2">
    <source>
        <dbReference type="ARBA" id="ARBA00023125"/>
    </source>
</evidence>
<reference evidence="6 7" key="1">
    <citation type="submission" date="2018-10" db="EMBL/GenBank/DDBJ databases">
        <title>Isolation, diversity and antibacterial activity of antinobacteria from the wheat rhizosphere soil.</title>
        <authorList>
            <person name="Sun T."/>
        </authorList>
    </citation>
    <scope>NUCLEOTIDE SEQUENCE [LARGE SCALE GENOMIC DNA]</scope>
    <source>
        <strain evidence="6 7">SJ-23</strain>
    </source>
</reference>
<feature type="compositionally biased region" description="Low complexity" evidence="4">
    <location>
        <begin position="373"/>
        <end position="387"/>
    </location>
</feature>
<proteinExistence type="predicted"/>
<sequence>MASPSDGVVVPVHPPSTRLGGRTIARSTLFFAVRPPTGMLGRAACHAGRMVNPRTLVAAGTAAEPVDRLADGLHQLRFTGALYCRAELSAPWGVEFPALEGYMMLPVVLSGRCVLEIGDERHPLEAGSAALITRGTPHRLLSTADAAATPLFDIPVEQLSDTYEHMRFGGGGERAQIAYAAMQVDAPLTARLVAELPDVIRVDAWDDGEGGAFRTVLRLLAREAEVIEPGGEAVMTRLADVLVIQVLRRWLHLADATTGWLAAIRDPHIGRAIGRMHARPDAPWTLVELARAANMSRSAFAERFTALVGEPPMRYLAGWRLEQAGSQLARTDDPIAAISTRVGYTSEAAFSRAFKRHHGVTPGAARRAAATASPLTAVRAAGVPASPGAGGRRETTPPR</sequence>
<dbReference type="InterPro" id="IPR018060">
    <property type="entry name" value="HTH_AraC"/>
</dbReference>
<organism evidence="6 7">
    <name type="scientific">Agromyces tardus</name>
    <dbReference type="NCBI Taxonomy" id="2583849"/>
    <lineage>
        <taxon>Bacteria</taxon>
        <taxon>Bacillati</taxon>
        <taxon>Actinomycetota</taxon>
        <taxon>Actinomycetes</taxon>
        <taxon>Micrococcales</taxon>
        <taxon>Microbacteriaceae</taxon>
        <taxon>Agromyces</taxon>
    </lineage>
</organism>
<protein>
    <submittedName>
        <fullName evidence="6">AraC family transcriptional regulator</fullName>
    </submittedName>
</protein>
<feature type="region of interest" description="Disordered" evidence="4">
    <location>
        <begin position="373"/>
        <end position="399"/>
    </location>
</feature>
<dbReference type="Gene3D" id="2.60.120.10">
    <property type="entry name" value="Jelly Rolls"/>
    <property type="match status" value="1"/>
</dbReference>
<evidence type="ECO:0000256" key="3">
    <source>
        <dbReference type="ARBA" id="ARBA00023163"/>
    </source>
</evidence>
<dbReference type="InterPro" id="IPR032783">
    <property type="entry name" value="AraC_lig"/>
</dbReference>
<accession>A0A3M8APE2</accession>
<dbReference type="InterPro" id="IPR050204">
    <property type="entry name" value="AraC_XylS_family_regulators"/>
</dbReference>
<dbReference type="GO" id="GO:0003700">
    <property type="term" value="F:DNA-binding transcription factor activity"/>
    <property type="evidence" value="ECO:0007669"/>
    <property type="project" value="InterPro"/>
</dbReference>
<evidence type="ECO:0000256" key="1">
    <source>
        <dbReference type="ARBA" id="ARBA00023015"/>
    </source>
</evidence>
<dbReference type="AlphaFoldDB" id="A0A3M8APE2"/>
<dbReference type="PANTHER" id="PTHR46796:SF7">
    <property type="entry name" value="ARAC FAMILY TRANSCRIPTIONAL REGULATOR"/>
    <property type="match status" value="1"/>
</dbReference>
<dbReference type="SUPFAM" id="SSF51182">
    <property type="entry name" value="RmlC-like cupins"/>
    <property type="match status" value="1"/>
</dbReference>
<name>A0A3M8APE2_9MICO</name>
<feature type="domain" description="HTH araC/xylS-type" evidence="5">
    <location>
        <begin position="270"/>
        <end position="368"/>
    </location>
</feature>
<dbReference type="PRINTS" id="PR00032">
    <property type="entry name" value="HTHARAC"/>
</dbReference>
<dbReference type="InterPro" id="IPR020449">
    <property type="entry name" value="Tscrpt_reg_AraC-type_HTH"/>
</dbReference>
<dbReference type="Gene3D" id="1.10.10.60">
    <property type="entry name" value="Homeodomain-like"/>
    <property type="match status" value="2"/>
</dbReference>
<keyword evidence="3" id="KW-0804">Transcription</keyword>